<dbReference type="PANTHER" id="PTHR46082:SF11">
    <property type="entry name" value="AAA+ ATPASE DOMAIN-CONTAINING PROTEIN-RELATED"/>
    <property type="match status" value="1"/>
</dbReference>
<evidence type="ECO:0000313" key="4">
    <source>
        <dbReference type="EMBL" id="TKX20906.1"/>
    </source>
</evidence>
<name>A0A4U7AWN3_9PEZI</name>
<evidence type="ECO:0000256" key="2">
    <source>
        <dbReference type="SAM" id="MobiDB-lite"/>
    </source>
</evidence>
<evidence type="ECO:0000256" key="1">
    <source>
        <dbReference type="ARBA" id="ARBA00022737"/>
    </source>
</evidence>
<dbReference type="PANTHER" id="PTHR46082">
    <property type="entry name" value="ATP/GTP-BINDING PROTEIN-RELATED"/>
    <property type="match status" value="1"/>
</dbReference>
<dbReference type="Proteomes" id="UP000308133">
    <property type="component" value="Unassembled WGS sequence"/>
</dbReference>
<sequence>MTTIPDKTQFTIGCICALPTESIAVATFLDEEYEGPIEWKELHDNNDYTLGRIDQHKVVIAACPGGQDGVVPAATVARDLARTFPNIRVTLLVGIGGSAPSAKNDIRLGDVVVSRGTSTFPAVLQYDKGKQRQPVEKSTRTSELEGASPSFSDAFDVHSLLNQPPPILLSTCVGLESYHKRKGNGLRADVEAALQGMRKRLQKEYAEPDPSTDVLYRVSHVHKTDDDDDVSQPCCGLVEDTLQARTERDVDEEDVAIHYGPIGSANTLMKNASRRDELSKRYGILCFEMEAAGLMNQLPCLVIRGICDYADSHKNKLWQGYAAMTAAPYTKNLLRRLAPGQVEQTRTMKEVMERLEGQSQTLTRIEHKMDAASEDRHEETWRSWLRPADPSSNFIKARSQRHGNSGTWLLKSDAFTRWQTQSKSFLWLYGMAGCGKTVLSSTILSHLSNNGTDWSRILYFYYDFADVGKQTLDATVRTLLYQLSQFSRTYAGPDNDIWHRHGVGGHQADSEQLCKLLHALLARAGEIWLVLDAVDECTTRHGSATQGTLEWLKELHSKHDNLHLLLTSRPESDIKIAFNTWAQEEEIIAIQGDSVSEDIDAYIESTVRENKRLARWQERPDVQDKIRTELSAKARGMFRWVSCQLDLIAECRDSRKLELVLARLPKTLYQTYDRMLERIDPDDRELAFRLLGFLIYSPRPLRLDEAVDILIVDTDQDVGVHVEHRLPRPEEITDFCPGLITLVNLQNAGSGGISSVLQLAHFSVQEYFKSNQMEPDLRNASRIETSYECLTRVSLTYLLHHDPSDDVDETCQNFPLAMFCAQ</sequence>
<dbReference type="Pfam" id="PF24883">
    <property type="entry name" value="NPHP3_N"/>
    <property type="match status" value="1"/>
</dbReference>
<dbReference type="SUPFAM" id="SSF52540">
    <property type="entry name" value="P-loop containing nucleoside triphosphate hydrolases"/>
    <property type="match status" value="1"/>
</dbReference>
<evidence type="ECO:0000259" key="3">
    <source>
        <dbReference type="Pfam" id="PF24883"/>
    </source>
</evidence>
<gene>
    <name evidence="4" type="ORF">C1H76_6943</name>
</gene>
<accession>A0A4U7AWN3</accession>
<dbReference type="Gene3D" id="3.40.50.1580">
    <property type="entry name" value="Nucleoside phosphorylase domain"/>
    <property type="match status" value="1"/>
</dbReference>
<comment type="caution">
    <text evidence="4">The sequence shown here is derived from an EMBL/GenBank/DDBJ whole genome shotgun (WGS) entry which is preliminary data.</text>
</comment>
<dbReference type="GO" id="GO:0003824">
    <property type="term" value="F:catalytic activity"/>
    <property type="evidence" value="ECO:0007669"/>
    <property type="project" value="InterPro"/>
</dbReference>
<dbReference type="InterPro" id="IPR035994">
    <property type="entry name" value="Nucleoside_phosphorylase_sf"/>
</dbReference>
<dbReference type="InterPro" id="IPR027417">
    <property type="entry name" value="P-loop_NTPase"/>
</dbReference>
<protein>
    <submittedName>
        <fullName evidence="4">NACHT domain-containing protein 6</fullName>
    </submittedName>
</protein>
<dbReference type="GO" id="GO:0009116">
    <property type="term" value="P:nucleoside metabolic process"/>
    <property type="evidence" value="ECO:0007669"/>
    <property type="project" value="InterPro"/>
</dbReference>
<dbReference type="Gene3D" id="3.40.50.300">
    <property type="entry name" value="P-loop containing nucleotide triphosphate hydrolases"/>
    <property type="match status" value="1"/>
</dbReference>
<proteinExistence type="predicted"/>
<dbReference type="AlphaFoldDB" id="A0A4U7AWN3"/>
<keyword evidence="1" id="KW-0677">Repeat</keyword>
<evidence type="ECO:0000313" key="5">
    <source>
        <dbReference type="Proteomes" id="UP000308133"/>
    </source>
</evidence>
<dbReference type="InterPro" id="IPR053137">
    <property type="entry name" value="NLR-like"/>
</dbReference>
<feature type="domain" description="Nephrocystin 3-like N-terminal" evidence="3">
    <location>
        <begin position="405"/>
        <end position="569"/>
    </location>
</feature>
<organism evidence="4 5">
    <name type="scientific">Elsinoe australis</name>
    <dbReference type="NCBI Taxonomy" id="40998"/>
    <lineage>
        <taxon>Eukaryota</taxon>
        <taxon>Fungi</taxon>
        <taxon>Dikarya</taxon>
        <taxon>Ascomycota</taxon>
        <taxon>Pezizomycotina</taxon>
        <taxon>Dothideomycetes</taxon>
        <taxon>Dothideomycetidae</taxon>
        <taxon>Myriangiales</taxon>
        <taxon>Elsinoaceae</taxon>
        <taxon>Elsinoe</taxon>
    </lineage>
</organism>
<feature type="compositionally biased region" description="Basic and acidic residues" evidence="2">
    <location>
        <begin position="128"/>
        <end position="143"/>
    </location>
</feature>
<dbReference type="EMBL" id="PTQR01000084">
    <property type="protein sequence ID" value="TKX20906.1"/>
    <property type="molecule type" value="Genomic_DNA"/>
</dbReference>
<dbReference type="InterPro" id="IPR056884">
    <property type="entry name" value="NPHP3-like_N"/>
</dbReference>
<dbReference type="SUPFAM" id="SSF53167">
    <property type="entry name" value="Purine and uridine phosphorylases"/>
    <property type="match status" value="1"/>
</dbReference>
<feature type="region of interest" description="Disordered" evidence="2">
    <location>
        <begin position="128"/>
        <end position="148"/>
    </location>
</feature>
<reference evidence="4 5" key="1">
    <citation type="submission" date="2018-02" db="EMBL/GenBank/DDBJ databases">
        <title>Draft genome sequences of Elsinoe sp., causing black scab on jojoba.</title>
        <authorList>
            <person name="Stodart B."/>
            <person name="Jeffress S."/>
            <person name="Ash G."/>
            <person name="Arun Chinnappa K."/>
        </authorList>
    </citation>
    <scope>NUCLEOTIDE SEQUENCE [LARGE SCALE GENOMIC DNA]</scope>
    <source>
        <strain evidence="4 5">Hillstone_2</strain>
    </source>
</reference>